<dbReference type="EMBL" id="CP000804">
    <property type="protein sequence ID" value="ABU56521.1"/>
    <property type="molecule type" value="Genomic_DNA"/>
</dbReference>
<dbReference type="GO" id="GO:0016887">
    <property type="term" value="F:ATP hydrolysis activity"/>
    <property type="evidence" value="ECO:0007669"/>
    <property type="project" value="RHEA"/>
</dbReference>
<dbReference type="FunFam" id="1.10.10.160:FF:000001">
    <property type="entry name" value="ATP-dependent DNA helicase"/>
    <property type="match status" value="1"/>
</dbReference>
<keyword evidence="5 11" id="KW-0067">ATP-binding</keyword>
<comment type="similarity">
    <text evidence="1">Belongs to the helicase family. UvrD subfamily.</text>
</comment>
<evidence type="ECO:0000256" key="2">
    <source>
        <dbReference type="ARBA" id="ARBA00022741"/>
    </source>
</evidence>
<evidence type="ECO:0000256" key="11">
    <source>
        <dbReference type="PROSITE-ProRule" id="PRU00560"/>
    </source>
</evidence>
<gene>
    <name evidence="14" type="ordered locus">Rcas_0389</name>
</gene>
<dbReference type="Pfam" id="PF21196">
    <property type="entry name" value="PcrA_UvrD_tudor"/>
    <property type="match status" value="1"/>
</dbReference>
<dbReference type="KEGG" id="rca:Rcas_0389"/>
<evidence type="ECO:0000313" key="14">
    <source>
        <dbReference type="EMBL" id="ABU56521.1"/>
    </source>
</evidence>
<keyword evidence="7" id="KW-0413">Isomerase</keyword>
<dbReference type="SUPFAM" id="SSF52540">
    <property type="entry name" value="P-loop containing nucleoside triphosphate hydrolases"/>
    <property type="match status" value="1"/>
</dbReference>
<comment type="catalytic activity">
    <reaction evidence="10">
        <text>ATP + H2O = ADP + phosphate + H(+)</text>
        <dbReference type="Rhea" id="RHEA:13065"/>
        <dbReference type="ChEBI" id="CHEBI:15377"/>
        <dbReference type="ChEBI" id="CHEBI:15378"/>
        <dbReference type="ChEBI" id="CHEBI:30616"/>
        <dbReference type="ChEBI" id="CHEBI:43474"/>
        <dbReference type="ChEBI" id="CHEBI:456216"/>
        <dbReference type="EC" id="5.6.2.4"/>
    </reaction>
</comment>
<dbReference type="STRING" id="383372.Rcas_0389"/>
<dbReference type="PANTHER" id="PTHR11070">
    <property type="entry name" value="UVRD / RECB / PCRA DNA HELICASE FAMILY MEMBER"/>
    <property type="match status" value="1"/>
</dbReference>
<dbReference type="eggNOG" id="COG0210">
    <property type="taxonomic scope" value="Bacteria"/>
</dbReference>
<dbReference type="Pfam" id="PF00580">
    <property type="entry name" value="UvrD-helicase"/>
    <property type="match status" value="1"/>
</dbReference>
<dbReference type="GO" id="GO:0005829">
    <property type="term" value="C:cytosol"/>
    <property type="evidence" value="ECO:0007669"/>
    <property type="project" value="TreeGrafter"/>
</dbReference>
<dbReference type="PROSITE" id="PS51217">
    <property type="entry name" value="UVRD_HELICASE_CTER"/>
    <property type="match status" value="1"/>
</dbReference>
<evidence type="ECO:0000259" key="12">
    <source>
        <dbReference type="PROSITE" id="PS51198"/>
    </source>
</evidence>
<dbReference type="GO" id="GO:0000725">
    <property type="term" value="P:recombinational repair"/>
    <property type="evidence" value="ECO:0007669"/>
    <property type="project" value="TreeGrafter"/>
</dbReference>
<dbReference type="RefSeq" id="WP_011997925.1">
    <property type="nucleotide sequence ID" value="NC_009767.1"/>
</dbReference>
<dbReference type="InterPro" id="IPR014016">
    <property type="entry name" value="UvrD-like_ATP-bd"/>
</dbReference>
<dbReference type="GO" id="GO:0033202">
    <property type="term" value="C:DNA helicase complex"/>
    <property type="evidence" value="ECO:0007669"/>
    <property type="project" value="TreeGrafter"/>
</dbReference>
<accession>A7NGD4</accession>
<feature type="domain" description="UvrD-like helicase ATP-binding" evidence="12">
    <location>
        <begin position="9"/>
        <end position="289"/>
    </location>
</feature>
<evidence type="ECO:0000256" key="3">
    <source>
        <dbReference type="ARBA" id="ARBA00022801"/>
    </source>
</evidence>
<dbReference type="InterPro" id="IPR014017">
    <property type="entry name" value="DNA_helicase_UvrD-like_C"/>
</dbReference>
<evidence type="ECO:0000256" key="7">
    <source>
        <dbReference type="ARBA" id="ARBA00023235"/>
    </source>
</evidence>
<keyword evidence="6" id="KW-0238">DNA-binding</keyword>
<dbReference type="Gene3D" id="3.40.50.300">
    <property type="entry name" value="P-loop containing nucleotide triphosphate hydrolases"/>
    <property type="match status" value="2"/>
</dbReference>
<dbReference type="InterPro" id="IPR027417">
    <property type="entry name" value="P-loop_NTPase"/>
</dbReference>
<name>A7NGD4_ROSCS</name>
<dbReference type="GO" id="GO:0005524">
    <property type="term" value="F:ATP binding"/>
    <property type="evidence" value="ECO:0007669"/>
    <property type="project" value="UniProtKB-UniRule"/>
</dbReference>
<dbReference type="PANTHER" id="PTHR11070:SF2">
    <property type="entry name" value="ATP-DEPENDENT DNA HELICASE SRS2"/>
    <property type="match status" value="1"/>
</dbReference>
<sequence length="759" mass="84932">MTDASTILDGLNPAQRQAVTAAPGPVLVLAGPGSGKTRVLTRRVAYLIGVHGVDPHHILAVTFTNKAAREMRDRLEKLLGPGEAAALTVGTFHSICARFLRRDSIHLGRERDFAIYDTDDQLRVMKRVLRDLNLDEKKHAPRAIHAAISRAKNELIDPDAYSRHAHSYFEEVVARCFARYQELLRGANALDFDDLLVETVRLFEEHPAVLERYQERYGFLLADEYQDTNRAQYVLLKQLASRHHNIFVVGDEDQSVYAFRGADIRNILSFERDYPEAQVILLEQNYRSTQAILDVAQAVINRSAQRRRDKRLWTRNGEGVLVQVIEGYDQDEEAQLVAGEIARLIAGGAYQPGDIAIMYRTNAQSRAIEEALIARQAPYIIVGGTRFYERKEIKDALAYLRLALNPFDDISLSRVLNWPARGIGQRTQEDLERRAGAAAVPLYVMLHTLAANAEAAADQTTSPAPARTGEMPSRARNALLGFLTLIDESLDRRQTLSLGALMDWLFERVGFREALRREYGDEEGDDRWNNVMELRNVAEQYADLPLASQLSTFLEEVALVSDIDTLQEERNAVTCITLHQAKGLEFPVVFLVGLEEGLLPHARSADDRDALDEERRLFYVGATRAKERLYLLHAFRRATYGRTEIATPSRFLHDIPPDLLQRAPKRGYAAAQMVTGRAAALRNPRRNQAAPVSPHSAAPDGPRAISFFAGQKVHHAQFGEGIVVSSKLVEGDEEVTVAFVGKGVKRLLASFANLQHVGE</sequence>
<dbReference type="GO" id="GO:0009314">
    <property type="term" value="P:response to radiation"/>
    <property type="evidence" value="ECO:0007669"/>
    <property type="project" value="UniProtKB-ARBA"/>
</dbReference>
<evidence type="ECO:0000256" key="5">
    <source>
        <dbReference type="ARBA" id="ARBA00022840"/>
    </source>
</evidence>
<dbReference type="CDD" id="cd17932">
    <property type="entry name" value="DEXQc_UvrD"/>
    <property type="match status" value="1"/>
</dbReference>
<dbReference type="EC" id="5.6.2.4" evidence="9"/>
<evidence type="ECO:0000256" key="8">
    <source>
        <dbReference type="ARBA" id="ARBA00034617"/>
    </source>
</evidence>
<dbReference type="Pfam" id="PF13361">
    <property type="entry name" value="UvrD_C"/>
    <property type="match status" value="1"/>
</dbReference>
<proteinExistence type="inferred from homology"/>
<reference evidence="14 15" key="1">
    <citation type="submission" date="2007-08" db="EMBL/GenBank/DDBJ databases">
        <title>Complete sequence of Roseiflexus castenholzii DSM 13941.</title>
        <authorList>
            <consortium name="US DOE Joint Genome Institute"/>
            <person name="Copeland A."/>
            <person name="Lucas S."/>
            <person name="Lapidus A."/>
            <person name="Barry K."/>
            <person name="Glavina del Rio T."/>
            <person name="Dalin E."/>
            <person name="Tice H."/>
            <person name="Pitluck S."/>
            <person name="Thompson L.S."/>
            <person name="Brettin T."/>
            <person name="Bruce D."/>
            <person name="Detter J.C."/>
            <person name="Han C."/>
            <person name="Tapia R."/>
            <person name="Schmutz J."/>
            <person name="Larimer F."/>
            <person name="Land M."/>
            <person name="Hauser L."/>
            <person name="Kyrpides N."/>
            <person name="Mikhailova N."/>
            <person name="Bryant D.A."/>
            <person name="Hanada S."/>
            <person name="Tsukatani Y."/>
            <person name="Richardson P."/>
        </authorList>
    </citation>
    <scope>NUCLEOTIDE SEQUENCE [LARGE SCALE GENOMIC DNA]</scope>
    <source>
        <strain evidence="15">DSM 13941 / HLO8</strain>
    </source>
</reference>
<keyword evidence="2 11" id="KW-0547">Nucleotide-binding</keyword>
<dbReference type="InterPro" id="IPR013986">
    <property type="entry name" value="DExx_box_DNA_helicase_dom_sf"/>
</dbReference>
<dbReference type="Gene3D" id="1.10.486.10">
    <property type="entry name" value="PCRA, domain 4"/>
    <property type="match status" value="1"/>
</dbReference>
<protein>
    <recommendedName>
        <fullName evidence="9">DNA 3'-5' helicase</fullName>
        <ecNumber evidence="9">5.6.2.4</ecNumber>
    </recommendedName>
</protein>
<evidence type="ECO:0000313" key="15">
    <source>
        <dbReference type="Proteomes" id="UP000000263"/>
    </source>
</evidence>
<evidence type="ECO:0000256" key="4">
    <source>
        <dbReference type="ARBA" id="ARBA00022806"/>
    </source>
</evidence>
<comment type="catalytic activity">
    <reaction evidence="8">
        <text>Couples ATP hydrolysis with the unwinding of duplex DNA by translocating in the 3'-5' direction.</text>
        <dbReference type="EC" id="5.6.2.4"/>
    </reaction>
</comment>
<dbReference type="AlphaFoldDB" id="A7NGD4"/>
<evidence type="ECO:0000256" key="10">
    <source>
        <dbReference type="ARBA" id="ARBA00048988"/>
    </source>
</evidence>
<evidence type="ECO:0000256" key="1">
    <source>
        <dbReference type="ARBA" id="ARBA00009922"/>
    </source>
</evidence>
<feature type="binding site" evidence="11">
    <location>
        <begin position="30"/>
        <end position="37"/>
    </location>
    <ligand>
        <name>ATP</name>
        <dbReference type="ChEBI" id="CHEBI:30616"/>
    </ligand>
</feature>
<keyword evidence="3 11" id="KW-0378">Hydrolase</keyword>
<feature type="domain" description="UvrD-like helicase C-terminal" evidence="13">
    <location>
        <begin position="290"/>
        <end position="583"/>
    </location>
</feature>
<dbReference type="InterPro" id="IPR000212">
    <property type="entry name" value="DNA_helicase_UvrD/REP"/>
</dbReference>
<evidence type="ECO:0000256" key="6">
    <source>
        <dbReference type="ARBA" id="ARBA00023125"/>
    </source>
</evidence>
<dbReference type="Proteomes" id="UP000000263">
    <property type="component" value="Chromosome"/>
</dbReference>
<keyword evidence="15" id="KW-1185">Reference proteome</keyword>
<organism evidence="14 15">
    <name type="scientific">Roseiflexus castenholzii (strain DSM 13941 / HLO8)</name>
    <dbReference type="NCBI Taxonomy" id="383372"/>
    <lineage>
        <taxon>Bacteria</taxon>
        <taxon>Bacillati</taxon>
        <taxon>Chloroflexota</taxon>
        <taxon>Chloroflexia</taxon>
        <taxon>Chloroflexales</taxon>
        <taxon>Roseiflexineae</taxon>
        <taxon>Roseiflexaceae</taxon>
        <taxon>Roseiflexus</taxon>
    </lineage>
</organism>
<dbReference type="GO" id="GO:0003677">
    <property type="term" value="F:DNA binding"/>
    <property type="evidence" value="ECO:0007669"/>
    <property type="project" value="UniProtKB-KW"/>
</dbReference>
<evidence type="ECO:0000256" key="9">
    <source>
        <dbReference type="ARBA" id="ARBA00034808"/>
    </source>
</evidence>
<dbReference type="CDD" id="cd18807">
    <property type="entry name" value="SF1_C_UvrD"/>
    <property type="match status" value="1"/>
</dbReference>
<keyword evidence="4 11" id="KW-0347">Helicase</keyword>
<dbReference type="PROSITE" id="PS51198">
    <property type="entry name" value="UVRD_HELICASE_ATP_BIND"/>
    <property type="match status" value="1"/>
</dbReference>
<evidence type="ECO:0000259" key="13">
    <source>
        <dbReference type="PROSITE" id="PS51217"/>
    </source>
</evidence>
<dbReference type="Gene3D" id="1.10.10.160">
    <property type="match status" value="1"/>
</dbReference>
<dbReference type="HOGENOM" id="CLU_004585_5_2_0"/>
<dbReference type="OrthoDB" id="9810135at2"/>
<dbReference type="GO" id="GO:0043138">
    <property type="term" value="F:3'-5' DNA helicase activity"/>
    <property type="evidence" value="ECO:0007669"/>
    <property type="project" value="UniProtKB-EC"/>
</dbReference>